<dbReference type="Proteomes" id="UP001221757">
    <property type="component" value="Unassembled WGS sequence"/>
</dbReference>
<dbReference type="PANTHER" id="PTHR42973">
    <property type="entry name" value="BINDING OXIDOREDUCTASE, PUTATIVE (AFU_ORTHOLOGUE AFUA_1G17690)-RELATED"/>
    <property type="match status" value="1"/>
</dbReference>
<keyword evidence="2" id="KW-0285">Flavoprotein</keyword>
<evidence type="ECO:0000256" key="2">
    <source>
        <dbReference type="ARBA" id="ARBA00022630"/>
    </source>
</evidence>
<keyword evidence="5" id="KW-0732">Signal</keyword>
<evidence type="ECO:0000313" key="8">
    <source>
        <dbReference type="Proteomes" id="UP001221757"/>
    </source>
</evidence>
<dbReference type="SUPFAM" id="SSF56176">
    <property type="entry name" value="FAD-binding/transporter-associated domain-like"/>
    <property type="match status" value="1"/>
</dbReference>
<dbReference type="AlphaFoldDB" id="A0AAD7D9S7"/>
<feature type="domain" description="FAD-binding PCMH-type" evidence="6">
    <location>
        <begin position="54"/>
        <end position="227"/>
    </location>
</feature>
<dbReference type="Pfam" id="PF08031">
    <property type="entry name" value="BBE"/>
    <property type="match status" value="1"/>
</dbReference>
<organism evidence="7 8">
    <name type="scientific">Mycena rosella</name>
    <name type="common">Pink bonnet</name>
    <name type="synonym">Agaricus rosellus</name>
    <dbReference type="NCBI Taxonomy" id="1033263"/>
    <lineage>
        <taxon>Eukaryota</taxon>
        <taxon>Fungi</taxon>
        <taxon>Dikarya</taxon>
        <taxon>Basidiomycota</taxon>
        <taxon>Agaricomycotina</taxon>
        <taxon>Agaricomycetes</taxon>
        <taxon>Agaricomycetidae</taxon>
        <taxon>Agaricales</taxon>
        <taxon>Marasmiineae</taxon>
        <taxon>Mycenaceae</taxon>
        <taxon>Mycena</taxon>
    </lineage>
</organism>
<comment type="similarity">
    <text evidence="1">Belongs to the oxygen-dependent FAD-linked oxidoreductase family.</text>
</comment>
<dbReference type="InterPro" id="IPR012951">
    <property type="entry name" value="BBE"/>
</dbReference>
<dbReference type="InterPro" id="IPR006094">
    <property type="entry name" value="Oxid_FAD_bind_N"/>
</dbReference>
<dbReference type="InterPro" id="IPR016169">
    <property type="entry name" value="FAD-bd_PCMH_sub2"/>
</dbReference>
<dbReference type="GO" id="GO:0071949">
    <property type="term" value="F:FAD binding"/>
    <property type="evidence" value="ECO:0007669"/>
    <property type="project" value="InterPro"/>
</dbReference>
<dbReference type="Gene3D" id="3.30.465.10">
    <property type="match status" value="1"/>
</dbReference>
<name>A0AAD7D9S7_MYCRO</name>
<keyword evidence="8" id="KW-1185">Reference proteome</keyword>
<dbReference type="InterPro" id="IPR036318">
    <property type="entry name" value="FAD-bd_PCMH-like_sf"/>
</dbReference>
<feature type="signal peptide" evidence="5">
    <location>
        <begin position="1"/>
        <end position="18"/>
    </location>
</feature>
<sequence length="481" mass="50632">MFLFSLALLSSLPLAARAQSASVACLQIAASISTASSVFFPGSLSYATDIFHWASSSADLSVCSVEPGTAADVAKILQIVGASRIPFAVKGGGHTSNPGFSSTPGVHLSMSRFSEVTYNASAGTVIIGAGLVWDDVYTVLDPLNVTVVGGRFSGVGVAGYSLGGGYSWKSNQFGLTVDNILGYDLVLPNGTITTVTATKNPDLYFGLKGGLNNFGIVTRFTFKAYPQTQIWGGLITYAGPTIPAVNKAVADFSALTTDPKAQIFAAYNGALGIAVLGHLLFYDAPTPPPGIFDEFLAIPFLTKDIGTRDLASIVRLFPTNVTTGSRTIFDTVPVTKYTPALVDAILNETTFWSAHLAPFGGLAVSYNIEPFLPTAVPSTNPPTAFPGTRTPGVALCPTNFFFLWVPETSDAIFHDAMHQSTAQIKALAIAEGVLGTSKYTNYAIYDTPLSDIYGPNVPRLQSIKKAVDPQNIMGLAGGFKF</sequence>
<evidence type="ECO:0000256" key="1">
    <source>
        <dbReference type="ARBA" id="ARBA00005466"/>
    </source>
</evidence>
<evidence type="ECO:0000256" key="4">
    <source>
        <dbReference type="ARBA" id="ARBA00023002"/>
    </source>
</evidence>
<dbReference type="GO" id="GO:0016491">
    <property type="term" value="F:oxidoreductase activity"/>
    <property type="evidence" value="ECO:0007669"/>
    <property type="project" value="UniProtKB-KW"/>
</dbReference>
<dbReference type="InterPro" id="IPR050416">
    <property type="entry name" value="FAD-linked_Oxidoreductase"/>
</dbReference>
<proteinExistence type="inferred from homology"/>
<feature type="chain" id="PRO_5041910710" evidence="5">
    <location>
        <begin position="19"/>
        <end position="481"/>
    </location>
</feature>
<dbReference type="InterPro" id="IPR016166">
    <property type="entry name" value="FAD-bd_PCMH"/>
</dbReference>
<keyword evidence="3" id="KW-0274">FAD</keyword>
<accession>A0AAD7D9S7</accession>
<keyword evidence="4" id="KW-0560">Oxidoreductase</keyword>
<protein>
    <submittedName>
        <fullName evidence="7">FAD-binding domain-containing protein</fullName>
    </submittedName>
</protein>
<reference evidence="7" key="1">
    <citation type="submission" date="2023-03" db="EMBL/GenBank/DDBJ databases">
        <title>Massive genome expansion in bonnet fungi (Mycena s.s.) driven by repeated elements and novel gene families across ecological guilds.</title>
        <authorList>
            <consortium name="Lawrence Berkeley National Laboratory"/>
            <person name="Harder C.B."/>
            <person name="Miyauchi S."/>
            <person name="Viragh M."/>
            <person name="Kuo A."/>
            <person name="Thoen E."/>
            <person name="Andreopoulos B."/>
            <person name="Lu D."/>
            <person name="Skrede I."/>
            <person name="Drula E."/>
            <person name="Henrissat B."/>
            <person name="Morin E."/>
            <person name="Kohler A."/>
            <person name="Barry K."/>
            <person name="LaButti K."/>
            <person name="Morin E."/>
            <person name="Salamov A."/>
            <person name="Lipzen A."/>
            <person name="Mereny Z."/>
            <person name="Hegedus B."/>
            <person name="Baldrian P."/>
            <person name="Stursova M."/>
            <person name="Weitz H."/>
            <person name="Taylor A."/>
            <person name="Grigoriev I.V."/>
            <person name="Nagy L.G."/>
            <person name="Martin F."/>
            <person name="Kauserud H."/>
        </authorList>
    </citation>
    <scope>NUCLEOTIDE SEQUENCE</scope>
    <source>
        <strain evidence="7">CBHHK067</strain>
    </source>
</reference>
<comment type="caution">
    <text evidence="7">The sequence shown here is derived from an EMBL/GenBank/DDBJ whole genome shotgun (WGS) entry which is preliminary data.</text>
</comment>
<dbReference type="PROSITE" id="PS51387">
    <property type="entry name" value="FAD_PCMH"/>
    <property type="match status" value="1"/>
</dbReference>
<evidence type="ECO:0000313" key="7">
    <source>
        <dbReference type="EMBL" id="KAJ7686166.1"/>
    </source>
</evidence>
<dbReference type="PANTHER" id="PTHR42973:SF13">
    <property type="entry name" value="FAD-BINDING PCMH-TYPE DOMAIN-CONTAINING PROTEIN"/>
    <property type="match status" value="1"/>
</dbReference>
<evidence type="ECO:0000259" key="6">
    <source>
        <dbReference type="PROSITE" id="PS51387"/>
    </source>
</evidence>
<gene>
    <name evidence="7" type="ORF">B0H17DRAFT_1160673</name>
</gene>
<evidence type="ECO:0000256" key="5">
    <source>
        <dbReference type="SAM" id="SignalP"/>
    </source>
</evidence>
<dbReference type="Pfam" id="PF01565">
    <property type="entry name" value="FAD_binding_4"/>
    <property type="match status" value="1"/>
</dbReference>
<evidence type="ECO:0000256" key="3">
    <source>
        <dbReference type="ARBA" id="ARBA00022827"/>
    </source>
</evidence>
<dbReference type="EMBL" id="JARKIE010000098">
    <property type="protein sequence ID" value="KAJ7686166.1"/>
    <property type="molecule type" value="Genomic_DNA"/>
</dbReference>